<dbReference type="AlphaFoldDB" id="A0A7W4W4G0"/>
<evidence type="ECO:0000256" key="1">
    <source>
        <dbReference type="ARBA" id="ARBA00013260"/>
    </source>
</evidence>
<keyword evidence="2 7" id="KW-0820">tRNA-binding</keyword>
<dbReference type="CDD" id="cd00462">
    <property type="entry name" value="PTH"/>
    <property type="match status" value="1"/>
</dbReference>
<comment type="similarity">
    <text evidence="5 7 9">Belongs to the PTH family.</text>
</comment>
<feature type="site" description="Discriminates between blocked and unblocked aminoacyl-tRNA" evidence="7">
    <location>
        <position position="11"/>
    </location>
</feature>
<gene>
    <name evidence="7" type="primary">pth</name>
    <name evidence="10" type="ORF">FHR99_001381</name>
</gene>
<dbReference type="GO" id="GO:0005737">
    <property type="term" value="C:cytoplasm"/>
    <property type="evidence" value="ECO:0007669"/>
    <property type="project" value="UniProtKB-SubCell"/>
</dbReference>
<dbReference type="NCBIfam" id="TIGR00447">
    <property type="entry name" value="pth"/>
    <property type="match status" value="1"/>
</dbReference>
<dbReference type="FunFam" id="3.40.50.1470:FF:000001">
    <property type="entry name" value="Peptidyl-tRNA hydrolase"/>
    <property type="match status" value="1"/>
</dbReference>
<dbReference type="Proteomes" id="UP000537130">
    <property type="component" value="Unassembled WGS sequence"/>
</dbReference>
<dbReference type="Pfam" id="PF01195">
    <property type="entry name" value="Pept_tRNA_hydro"/>
    <property type="match status" value="1"/>
</dbReference>
<dbReference type="EMBL" id="JACHWY010000001">
    <property type="protein sequence ID" value="MBB3047145.1"/>
    <property type="molecule type" value="Genomic_DNA"/>
</dbReference>
<reference evidence="10 11" key="1">
    <citation type="submission" date="2020-08" db="EMBL/GenBank/DDBJ databases">
        <title>Genomic Encyclopedia of Type Strains, Phase III (KMG-III): the genomes of soil and plant-associated and newly described type strains.</title>
        <authorList>
            <person name="Whitman W."/>
        </authorList>
    </citation>
    <scope>NUCLEOTIDE SEQUENCE [LARGE SCALE GENOMIC DNA]</scope>
    <source>
        <strain evidence="10 11">CECT 8654</strain>
    </source>
</reference>
<keyword evidence="3 7" id="KW-0378">Hydrolase</keyword>
<feature type="active site" description="Proton acceptor" evidence="7">
    <location>
        <position position="21"/>
    </location>
</feature>
<evidence type="ECO:0000256" key="4">
    <source>
        <dbReference type="ARBA" id="ARBA00022884"/>
    </source>
</evidence>
<dbReference type="SUPFAM" id="SSF53178">
    <property type="entry name" value="Peptidyl-tRNA hydrolase-like"/>
    <property type="match status" value="1"/>
</dbReference>
<evidence type="ECO:0000313" key="10">
    <source>
        <dbReference type="EMBL" id="MBB3047145.1"/>
    </source>
</evidence>
<comment type="subunit">
    <text evidence="7">Monomer.</text>
</comment>
<keyword evidence="11" id="KW-1185">Reference proteome</keyword>
<feature type="binding site" evidence="7">
    <location>
        <position position="16"/>
    </location>
    <ligand>
        <name>tRNA</name>
        <dbReference type="ChEBI" id="CHEBI:17843"/>
    </ligand>
</feature>
<feature type="binding site" evidence="7">
    <location>
        <position position="67"/>
    </location>
    <ligand>
        <name>tRNA</name>
        <dbReference type="ChEBI" id="CHEBI:17843"/>
    </ligand>
</feature>
<dbReference type="PROSITE" id="PS01196">
    <property type="entry name" value="PEPT_TRNA_HYDROL_2"/>
    <property type="match status" value="1"/>
</dbReference>
<comment type="function">
    <text evidence="7">Catalyzes the release of premature peptidyl moieties from peptidyl-tRNA molecules trapped in stalled 50S ribosomal subunits, and thus maintains levels of free tRNAs and 50S ribosomes.</text>
</comment>
<name>A0A7W4W4G0_9GAMM</name>
<evidence type="ECO:0000256" key="8">
    <source>
        <dbReference type="RuleBase" id="RU000673"/>
    </source>
</evidence>
<feature type="binding site" evidence="7">
    <location>
        <position position="115"/>
    </location>
    <ligand>
        <name>tRNA</name>
        <dbReference type="ChEBI" id="CHEBI:17843"/>
    </ligand>
</feature>
<dbReference type="RefSeq" id="WP_183409785.1">
    <property type="nucleotide sequence ID" value="NZ_JACHWY010000001.1"/>
</dbReference>
<dbReference type="Gene3D" id="3.40.50.1470">
    <property type="entry name" value="Peptidyl-tRNA hydrolase"/>
    <property type="match status" value="1"/>
</dbReference>
<feature type="binding site" evidence="7">
    <location>
        <position position="69"/>
    </location>
    <ligand>
        <name>tRNA</name>
        <dbReference type="ChEBI" id="CHEBI:17843"/>
    </ligand>
</feature>
<dbReference type="PANTHER" id="PTHR17224:SF1">
    <property type="entry name" value="PEPTIDYL-TRNA HYDROLASE"/>
    <property type="match status" value="1"/>
</dbReference>
<feature type="site" description="Stabilizes the basic form of H active site to accept a proton" evidence="7">
    <location>
        <position position="94"/>
    </location>
</feature>
<dbReference type="GO" id="GO:0072344">
    <property type="term" value="P:rescue of stalled ribosome"/>
    <property type="evidence" value="ECO:0007669"/>
    <property type="project" value="UniProtKB-UniRule"/>
</dbReference>
<keyword evidence="4 7" id="KW-0694">RNA-binding</keyword>
<protein>
    <recommendedName>
        <fullName evidence="6 7">Peptidyl-tRNA hydrolase</fullName>
        <shortName evidence="7">Pth</shortName>
        <ecNumber evidence="1 7">3.1.1.29</ecNumber>
    </recommendedName>
</protein>
<evidence type="ECO:0000256" key="9">
    <source>
        <dbReference type="RuleBase" id="RU004320"/>
    </source>
</evidence>
<evidence type="ECO:0000256" key="2">
    <source>
        <dbReference type="ARBA" id="ARBA00022555"/>
    </source>
</evidence>
<dbReference type="GO" id="GO:0006515">
    <property type="term" value="P:protein quality control for misfolded or incompletely synthesized proteins"/>
    <property type="evidence" value="ECO:0007669"/>
    <property type="project" value="UniProtKB-UniRule"/>
</dbReference>
<comment type="caution">
    <text evidence="10">The sequence shown here is derived from an EMBL/GenBank/DDBJ whole genome shotgun (WGS) entry which is preliminary data.</text>
</comment>
<comment type="catalytic activity">
    <reaction evidence="7 8">
        <text>an N-acyl-L-alpha-aminoacyl-tRNA + H2O = an N-acyl-L-amino acid + a tRNA + H(+)</text>
        <dbReference type="Rhea" id="RHEA:54448"/>
        <dbReference type="Rhea" id="RHEA-COMP:10123"/>
        <dbReference type="Rhea" id="RHEA-COMP:13883"/>
        <dbReference type="ChEBI" id="CHEBI:15377"/>
        <dbReference type="ChEBI" id="CHEBI:15378"/>
        <dbReference type="ChEBI" id="CHEBI:59874"/>
        <dbReference type="ChEBI" id="CHEBI:78442"/>
        <dbReference type="ChEBI" id="CHEBI:138191"/>
        <dbReference type="EC" id="3.1.1.29"/>
    </reaction>
</comment>
<comment type="function">
    <text evidence="7">Hydrolyzes ribosome-free peptidyl-tRNAs (with 1 or more amino acids incorporated), which drop off the ribosome during protein synthesis, or as a result of ribosome stalling.</text>
</comment>
<keyword evidence="7" id="KW-0963">Cytoplasm</keyword>
<dbReference type="InterPro" id="IPR018171">
    <property type="entry name" value="Pept_tRNA_hydro_CS"/>
</dbReference>
<dbReference type="EC" id="3.1.1.29" evidence="1 7"/>
<dbReference type="PROSITE" id="PS01195">
    <property type="entry name" value="PEPT_TRNA_HYDROL_1"/>
    <property type="match status" value="1"/>
</dbReference>
<dbReference type="HAMAP" id="MF_00083">
    <property type="entry name" value="Pept_tRNA_hydro_bact"/>
    <property type="match status" value="1"/>
</dbReference>
<evidence type="ECO:0000313" key="11">
    <source>
        <dbReference type="Proteomes" id="UP000537130"/>
    </source>
</evidence>
<dbReference type="PANTHER" id="PTHR17224">
    <property type="entry name" value="PEPTIDYL-TRNA HYDROLASE"/>
    <property type="match status" value="1"/>
</dbReference>
<dbReference type="GO" id="GO:0000049">
    <property type="term" value="F:tRNA binding"/>
    <property type="evidence" value="ECO:0007669"/>
    <property type="project" value="UniProtKB-UniRule"/>
</dbReference>
<evidence type="ECO:0000256" key="3">
    <source>
        <dbReference type="ARBA" id="ARBA00022801"/>
    </source>
</evidence>
<accession>A0A7W4W4G0</accession>
<evidence type="ECO:0000256" key="6">
    <source>
        <dbReference type="ARBA" id="ARBA00050038"/>
    </source>
</evidence>
<sequence length="194" mass="21110">MAIQLIAGLGNPGREYEETRHNAGAWLVEELARQSGVALSGESRFNARTAKIRLGGSDIRLLIPSVYMNLSGQAVGNIINFFKIPLDEVLIVHDELDIEPGTARLKTGGGIGGHNGLRDIVKALGNQKDFHRLRIGIGHPGHASKVSGYVLNKPSQDDRERIMAAIDESLRILPDVIAGDMSKAMNRLHTFKES</sequence>
<dbReference type="InterPro" id="IPR036416">
    <property type="entry name" value="Pept_tRNA_hydro_sf"/>
</dbReference>
<organism evidence="10 11">
    <name type="scientific">Litorivivens lipolytica</name>
    <dbReference type="NCBI Taxonomy" id="1524264"/>
    <lineage>
        <taxon>Bacteria</taxon>
        <taxon>Pseudomonadati</taxon>
        <taxon>Pseudomonadota</taxon>
        <taxon>Gammaproteobacteria</taxon>
        <taxon>Litorivivens</taxon>
    </lineage>
</organism>
<proteinExistence type="inferred from homology"/>
<dbReference type="GO" id="GO:0004045">
    <property type="term" value="F:peptidyl-tRNA hydrolase activity"/>
    <property type="evidence" value="ECO:0007669"/>
    <property type="project" value="UniProtKB-UniRule"/>
</dbReference>
<dbReference type="InterPro" id="IPR001328">
    <property type="entry name" value="Pept_tRNA_hydro"/>
</dbReference>
<evidence type="ECO:0000256" key="5">
    <source>
        <dbReference type="ARBA" id="ARBA00038063"/>
    </source>
</evidence>
<comment type="subcellular location">
    <subcellularLocation>
        <location evidence="7">Cytoplasm</location>
    </subcellularLocation>
</comment>
<evidence type="ECO:0000256" key="7">
    <source>
        <dbReference type="HAMAP-Rule" id="MF_00083"/>
    </source>
</evidence>